<evidence type="ECO:0000313" key="2">
    <source>
        <dbReference type="Proteomes" id="UP001217485"/>
    </source>
</evidence>
<accession>A0ABT5BWC9</accession>
<organism evidence="1 2">
    <name type="scientific">Sorangium atrum</name>
    <dbReference type="NCBI Taxonomy" id="2995308"/>
    <lineage>
        <taxon>Bacteria</taxon>
        <taxon>Pseudomonadati</taxon>
        <taxon>Myxococcota</taxon>
        <taxon>Polyangia</taxon>
        <taxon>Polyangiales</taxon>
        <taxon>Polyangiaceae</taxon>
        <taxon>Sorangium</taxon>
    </lineage>
</organism>
<gene>
    <name evidence="1" type="ORF">POL72_12015</name>
</gene>
<sequence>MKILPTDRSFIEHLNGTTPEARKRKVVSDLRQELQRWCRENGGEYGTEAGFAAAAREHVNRLSKQHGIIFTADPATCTTKDHSILAAYNTIGAVGLESADVSFYDAASAQAFMASLKLLVQARKEEDAARLRADIAAAADQARADETDDPHPEQEARRTEVAAAIAQVMGREQLGLGARFEYLGHCRVRVTTDGPPNTLSLRFLDHASLANVEWSDTPVLGVIYRIIIGDRSAQKGERLYMGSIDAAQQVVSVLENLGRSCGAF</sequence>
<evidence type="ECO:0000313" key="1">
    <source>
        <dbReference type="EMBL" id="MDC0678459.1"/>
    </source>
</evidence>
<dbReference type="EMBL" id="JAQNDK010000001">
    <property type="protein sequence ID" value="MDC0678459.1"/>
    <property type="molecule type" value="Genomic_DNA"/>
</dbReference>
<comment type="caution">
    <text evidence="1">The sequence shown here is derived from an EMBL/GenBank/DDBJ whole genome shotgun (WGS) entry which is preliminary data.</text>
</comment>
<proteinExistence type="predicted"/>
<dbReference type="Proteomes" id="UP001217485">
    <property type="component" value="Unassembled WGS sequence"/>
</dbReference>
<dbReference type="RefSeq" id="WP_272095281.1">
    <property type="nucleotide sequence ID" value="NZ_JAQNDK010000001.1"/>
</dbReference>
<name>A0ABT5BWC9_9BACT</name>
<keyword evidence="2" id="KW-1185">Reference proteome</keyword>
<protein>
    <submittedName>
        <fullName evidence="1">Uncharacterized protein</fullName>
    </submittedName>
</protein>
<reference evidence="1 2" key="1">
    <citation type="submission" date="2023-01" db="EMBL/GenBank/DDBJ databases">
        <title>Minimal conservation of predation-associated metabolite biosynthetic gene clusters underscores biosynthetic potential of Myxococcota including descriptions for ten novel species: Archangium lansinium sp. nov., Myxococcus landrumus sp. nov., Nannocystis bai.</title>
        <authorList>
            <person name="Ahearne A."/>
            <person name="Stevens C."/>
            <person name="Dowd S."/>
        </authorList>
    </citation>
    <scope>NUCLEOTIDE SEQUENCE [LARGE SCALE GENOMIC DNA]</scope>
    <source>
        <strain evidence="1 2">WIWO2</strain>
    </source>
</reference>